<dbReference type="InterPro" id="IPR032710">
    <property type="entry name" value="NTF2-like_dom_sf"/>
</dbReference>
<dbReference type="OrthoDB" id="4379019at2"/>
<sequence>MVFTEEMFQEALRQPRLRQPLPDVLLTRAEPIPVMDEDELSAMTRRWFAEYEAKIAFYADHGLDIGWTLEWAKKYWWSWLVRDMSFNHELYTDDLLYKDVTTMGGYTRGLKEFVDYNFAFFDAIPDWRYDPIPGQVFLDPRPDGSMGMAVRYYGSGHLVGPLKLHPYDDTAMTIPGNGAFVQCTAVDRYHFNADGLMYEGETLYDILDAVQTTGMLPAPQSRGFNAMMRTAGLANAVATRVRRVLP</sequence>
<accession>A0A4S8NAU1</accession>
<dbReference type="Gene3D" id="3.10.450.50">
    <property type="match status" value="1"/>
</dbReference>
<comment type="caution">
    <text evidence="1">The sequence shown here is derived from an EMBL/GenBank/DDBJ whole genome shotgun (WGS) entry which is preliminary data.</text>
</comment>
<gene>
    <name evidence="1" type="ORF">E9934_11645</name>
</gene>
<keyword evidence="2" id="KW-1185">Reference proteome</keyword>
<dbReference type="AlphaFoldDB" id="A0A4S8NAU1"/>
<dbReference type="SUPFAM" id="SSF54427">
    <property type="entry name" value="NTF2-like"/>
    <property type="match status" value="1"/>
</dbReference>
<organism evidence="1 2">
    <name type="scientific">Nocardioides caeni</name>
    <dbReference type="NCBI Taxonomy" id="574700"/>
    <lineage>
        <taxon>Bacteria</taxon>
        <taxon>Bacillati</taxon>
        <taxon>Actinomycetota</taxon>
        <taxon>Actinomycetes</taxon>
        <taxon>Propionibacteriales</taxon>
        <taxon>Nocardioidaceae</taxon>
        <taxon>Nocardioides</taxon>
    </lineage>
</organism>
<dbReference type="Proteomes" id="UP000307087">
    <property type="component" value="Unassembled WGS sequence"/>
</dbReference>
<dbReference type="RefSeq" id="WP_136563045.1">
    <property type="nucleotide sequence ID" value="NZ_BAABLS010000004.1"/>
</dbReference>
<reference evidence="1 2" key="1">
    <citation type="journal article" date="2009" name="Int. J. Syst. Evol. Microbiol.">
        <title>Nocardioides caeni sp. nov., isolated from wastewater.</title>
        <authorList>
            <person name="Yoon J.H."/>
            <person name="Kang S.J."/>
            <person name="Park S."/>
            <person name="Kim W."/>
            <person name="Oh T.K."/>
        </authorList>
    </citation>
    <scope>NUCLEOTIDE SEQUENCE [LARGE SCALE GENOMIC DNA]</scope>
    <source>
        <strain evidence="1 2">DSM 23134</strain>
    </source>
</reference>
<name>A0A4S8NAU1_9ACTN</name>
<protein>
    <submittedName>
        <fullName evidence="1">Nuclear transport factor 2 family protein</fullName>
    </submittedName>
</protein>
<proteinExistence type="predicted"/>
<evidence type="ECO:0000313" key="1">
    <source>
        <dbReference type="EMBL" id="THV13012.1"/>
    </source>
</evidence>
<dbReference type="EMBL" id="STGW01000006">
    <property type="protein sequence ID" value="THV13012.1"/>
    <property type="molecule type" value="Genomic_DNA"/>
</dbReference>
<evidence type="ECO:0000313" key="2">
    <source>
        <dbReference type="Proteomes" id="UP000307087"/>
    </source>
</evidence>